<evidence type="ECO:0000256" key="1">
    <source>
        <dbReference type="ARBA" id="ARBA00004651"/>
    </source>
</evidence>
<dbReference type="GO" id="GO:0098719">
    <property type="term" value="P:sodium ion import across plasma membrane"/>
    <property type="evidence" value="ECO:0007669"/>
    <property type="project" value="TreeGrafter"/>
</dbReference>
<keyword evidence="3" id="KW-1003">Cell membrane</keyword>
<dbReference type="PRINTS" id="PR00103">
    <property type="entry name" value="CAMPKINASE"/>
</dbReference>
<keyword evidence="5 10" id="KW-1133">Transmembrane helix</keyword>
<feature type="transmembrane region" description="Helical" evidence="10">
    <location>
        <begin position="6"/>
        <end position="25"/>
    </location>
</feature>
<feature type="transmembrane region" description="Helical" evidence="10">
    <location>
        <begin position="378"/>
        <end position="397"/>
    </location>
</feature>
<evidence type="ECO:0000313" key="12">
    <source>
        <dbReference type="EMBL" id="ACI97939.1"/>
    </source>
</evidence>
<dbReference type="GO" id="GO:0005886">
    <property type="term" value="C:plasma membrane"/>
    <property type="evidence" value="ECO:0007669"/>
    <property type="project" value="UniProtKB-SubCell"/>
</dbReference>
<dbReference type="eggNOG" id="COG0664">
    <property type="taxonomic scope" value="Bacteria"/>
</dbReference>
<evidence type="ECO:0000256" key="8">
    <source>
        <dbReference type="ARBA" id="ARBA00023136"/>
    </source>
</evidence>
<dbReference type="InterPro" id="IPR006153">
    <property type="entry name" value="Cation/H_exchanger_TM"/>
</dbReference>
<dbReference type="EMBL" id="CP000613">
    <property type="protein sequence ID" value="ACI97939.1"/>
    <property type="molecule type" value="Genomic_DNA"/>
</dbReference>
<feature type="transmembrane region" description="Helical" evidence="10">
    <location>
        <begin position="337"/>
        <end position="358"/>
    </location>
</feature>
<dbReference type="CDD" id="cd00038">
    <property type="entry name" value="CAP_ED"/>
    <property type="match status" value="1"/>
</dbReference>
<dbReference type="eggNOG" id="COG0025">
    <property type="taxonomic scope" value="Bacteria"/>
</dbReference>
<feature type="transmembrane region" description="Helical" evidence="10">
    <location>
        <begin position="78"/>
        <end position="95"/>
    </location>
</feature>
<evidence type="ECO:0000256" key="9">
    <source>
        <dbReference type="ARBA" id="ARBA00023201"/>
    </source>
</evidence>
<evidence type="ECO:0000256" key="7">
    <source>
        <dbReference type="ARBA" id="ARBA00023065"/>
    </source>
</evidence>
<name>B6IR53_RHOCS</name>
<feature type="domain" description="Cyclic nucleotide-binding" evidence="11">
    <location>
        <begin position="726"/>
        <end position="832"/>
    </location>
</feature>
<feature type="transmembrane region" description="Helical" evidence="10">
    <location>
        <begin position="182"/>
        <end position="201"/>
    </location>
</feature>
<feature type="transmembrane region" description="Helical" evidence="10">
    <location>
        <begin position="32"/>
        <end position="50"/>
    </location>
</feature>
<keyword evidence="13" id="KW-1185">Reference proteome</keyword>
<dbReference type="RefSeq" id="WP_012565731.1">
    <property type="nucleotide sequence ID" value="NC_011420.2"/>
</dbReference>
<dbReference type="AlphaFoldDB" id="B6IR53"/>
<dbReference type="Gene3D" id="2.60.120.10">
    <property type="entry name" value="Jelly Rolls"/>
    <property type="match status" value="1"/>
</dbReference>
<evidence type="ECO:0000256" key="2">
    <source>
        <dbReference type="ARBA" id="ARBA00022448"/>
    </source>
</evidence>
<feature type="transmembrane region" description="Helical" evidence="10">
    <location>
        <begin position="306"/>
        <end position="325"/>
    </location>
</feature>
<dbReference type="InterPro" id="IPR018488">
    <property type="entry name" value="cNMP-bd_CS"/>
</dbReference>
<evidence type="ECO:0000256" key="6">
    <source>
        <dbReference type="ARBA" id="ARBA00023053"/>
    </source>
</evidence>
<dbReference type="SMART" id="SM00100">
    <property type="entry name" value="cNMP"/>
    <property type="match status" value="1"/>
</dbReference>
<evidence type="ECO:0000256" key="5">
    <source>
        <dbReference type="ARBA" id="ARBA00022989"/>
    </source>
</evidence>
<dbReference type="SUPFAM" id="SSF51206">
    <property type="entry name" value="cAMP-binding domain-like"/>
    <property type="match status" value="1"/>
</dbReference>
<dbReference type="PANTHER" id="PTHR10110">
    <property type="entry name" value="SODIUM/HYDROGEN EXCHANGER"/>
    <property type="match status" value="1"/>
</dbReference>
<evidence type="ECO:0000259" key="11">
    <source>
        <dbReference type="PROSITE" id="PS50042"/>
    </source>
</evidence>
<feature type="transmembrane region" description="Helical" evidence="10">
    <location>
        <begin position="107"/>
        <end position="133"/>
    </location>
</feature>
<dbReference type="InterPro" id="IPR000595">
    <property type="entry name" value="cNMP-bd_dom"/>
</dbReference>
<reference evidence="12 13" key="1">
    <citation type="journal article" date="2010" name="BMC Genomics">
        <title>Metabolic flexibility revealed in the genome of the cyst-forming alpha-1 proteobacterium Rhodospirillum centenum.</title>
        <authorList>
            <person name="Lu Y.K."/>
            <person name="Marden J."/>
            <person name="Han M."/>
            <person name="Swingley W.D."/>
            <person name="Mastrian S.D."/>
            <person name="Chowdhury S.R."/>
            <person name="Hao J."/>
            <person name="Helmy T."/>
            <person name="Kim S."/>
            <person name="Kurdoglu A.A."/>
            <person name="Matthies H.J."/>
            <person name="Rollo D."/>
            <person name="Stothard P."/>
            <person name="Blankenship R.E."/>
            <person name="Bauer C.E."/>
            <person name="Touchman J.W."/>
        </authorList>
    </citation>
    <scope>NUCLEOTIDE SEQUENCE [LARGE SCALE GENOMIC DNA]</scope>
    <source>
        <strain evidence="13">ATCC 51521 / SW</strain>
    </source>
</reference>
<keyword evidence="7" id="KW-0406">Ion transport</keyword>
<dbReference type="OrthoDB" id="9809206at2"/>
<protein>
    <submittedName>
        <fullName evidence="12">Na+/H+ antiporter NhaP, putative</fullName>
    </submittedName>
</protein>
<keyword evidence="2" id="KW-0813">Transport</keyword>
<feature type="transmembrane region" description="Helical" evidence="10">
    <location>
        <begin position="409"/>
        <end position="426"/>
    </location>
</feature>
<dbReference type="GO" id="GO:0015385">
    <property type="term" value="F:sodium:proton antiporter activity"/>
    <property type="evidence" value="ECO:0007669"/>
    <property type="project" value="InterPro"/>
</dbReference>
<evidence type="ECO:0000256" key="10">
    <source>
        <dbReference type="SAM" id="Phobius"/>
    </source>
</evidence>
<dbReference type="Proteomes" id="UP000001591">
    <property type="component" value="Chromosome"/>
</dbReference>
<dbReference type="KEGG" id="rce:RC1_0502"/>
<dbReference type="PANTHER" id="PTHR10110:SF86">
    <property type="entry name" value="SODIUM_HYDROGEN EXCHANGER 7"/>
    <property type="match status" value="1"/>
</dbReference>
<keyword evidence="8 10" id="KW-0472">Membrane</keyword>
<dbReference type="Gene3D" id="6.10.140.1330">
    <property type="match status" value="1"/>
</dbReference>
<proteinExistence type="predicted"/>
<dbReference type="InterPro" id="IPR018422">
    <property type="entry name" value="Cation/H_exchanger_CPA1"/>
</dbReference>
<evidence type="ECO:0000313" key="13">
    <source>
        <dbReference type="Proteomes" id="UP000001591"/>
    </source>
</evidence>
<dbReference type="Pfam" id="PF00027">
    <property type="entry name" value="cNMP_binding"/>
    <property type="match status" value="1"/>
</dbReference>
<dbReference type="GO" id="GO:0015386">
    <property type="term" value="F:potassium:proton antiporter activity"/>
    <property type="evidence" value="ECO:0007669"/>
    <property type="project" value="TreeGrafter"/>
</dbReference>
<evidence type="ECO:0000256" key="4">
    <source>
        <dbReference type="ARBA" id="ARBA00022692"/>
    </source>
</evidence>
<evidence type="ECO:0000256" key="3">
    <source>
        <dbReference type="ARBA" id="ARBA00022475"/>
    </source>
</evidence>
<dbReference type="PROSITE" id="PS50042">
    <property type="entry name" value="CNMP_BINDING_3"/>
    <property type="match status" value="1"/>
</dbReference>
<keyword evidence="9" id="KW-0739">Sodium transport</keyword>
<feature type="transmembrane region" description="Helical" evidence="10">
    <location>
        <begin position="259"/>
        <end position="286"/>
    </location>
</feature>
<keyword evidence="4 10" id="KW-0812">Transmembrane</keyword>
<dbReference type="HOGENOM" id="CLU_005912_8_0_5"/>
<organism evidence="12 13">
    <name type="scientific">Rhodospirillum centenum (strain ATCC 51521 / SW)</name>
    <dbReference type="NCBI Taxonomy" id="414684"/>
    <lineage>
        <taxon>Bacteria</taxon>
        <taxon>Pseudomonadati</taxon>
        <taxon>Pseudomonadota</taxon>
        <taxon>Alphaproteobacteria</taxon>
        <taxon>Rhodospirillales</taxon>
        <taxon>Rhodospirillaceae</taxon>
        <taxon>Rhodospirillum</taxon>
    </lineage>
</organism>
<dbReference type="InterPro" id="IPR014710">
    <property type="entry name" value="RmlC-like_jellyroll"/>
</dbReference>
<dbReference type="GO" id="GO:0051453">
    <property type="term" value="P:regulation of intracellular pH"/>
    <property type="evidence" value="ECO:0007669"/>
    <property type="project" value="TreeGrafter"/>
</dbReference>
<feature type="transmembrane region" description="Helical" evidence="10">
    <location>
        <begin position="139"/>
        <end position="161"/>
    </location>
</feature>
<comment type="subcellular location">
    <subcellularLocation>
        <location evidence="1">Cell membrane</location>
        <topology evidence="1">Multi-pass membrane protein</topology>
    </subcellularLocation>
</comment>
<dbReference type="STRING" id="414684.RC1_0502"/>
<feature type="transmembrane region" description="Helical" evidence="10">
    <location>
        <begin position="213"/>
        <end position="238"/>
    </location>
</feature>
<dbReference type="InterPro" id="IPR018490">
    <property type="entry name" value="cNMP-bd_dom_sf"/>
</dbReference>
<accession>B6IR53</accession>
<dbReference type="PROSITE" id="PS00888">
    <property type="entry name" value="CNMP_BINDING_1"/>
    <property type="match status" value="1"/>
</dbReference>
<gene>
    <name evidence="12" type="primary">nhaP</name>
    <name evidence="12" type="ordered locus">RC1_0502</name>
</gene>
<keyword evidence="6" id="KW-0915">Sodium</keyword>
<sequence>MGTLIPTLLAVAGLLALVSLLPPLARRLRLPYTVLLAAVGVALGVSRLWITGGGTAGELGPAGDFLTALSDLELSSSAFLYIFLPVLLFETALSVDVRRLLDDLWPVMILAVVAVVLCTIIAGLGMAGAWWVWKGTLGTHAIIVCLTLAAIVATTDPAAVVGIFRDLGAPRRLSILVEGESLFNDAAAIALFTLLLGMLTARGPAGSMAEADWAGAALSFLVKFFGGIAVGVLMGWLVGIIVTPLRNLPQSEISLTVSLAYLAFIIAERYLEVSGVVAVVTAGLVIASEGRTRISPESWEGLRNVWGQLGFWANSLIFLLASMLIPPTLMEAQWGHMLLLAALVVCALLARALVIYGMLPGLTAIGAADRISGPYKAVMLWGGLRGAVSLALALAVTENRRVPEPTQEMVAVVATGFVLFTLFVQGTTLRPLIRLVGLNRLSPVEEALRNRAFGLSLSRVRQDVETIARDFHINPAPAVAPLLERGAALAQEQIDLDERHGGLSLDDRVYIGLSTLARREEELYLTLFRDGVISRRTVQSLVANAGRLQDGVKAARREGYEGAARKEVKLSRGLRRALWVQRRLGADRYLALKLSERFAQLVVVRIVVEGLKRFTDELLAPMLGRDAATTLTEVLQTRQAAVQEALDALRLQYPAYVEEVQVRYLTRAALRVEERTMRRLFDEAIISREILADLERDLRRRRTQVEEPPRLDLGLSTTELIGRVPLFAGLAPDRLGRIERLLRPSLAMPGEVLVRRGERGDSMYFISSGAVAVTLPGLAQPVRLGSGDFFGELALLDDRPRNADVVALAYCRLLVLDRRDFHRLLDEDADLRGHVEEIAAARRLPSAG</sequence>
<dbReference type="Pfam" id="PF00999">
    <property type="entry name" value="Na_H_Exchanger"/>
    <property type="match status" value="1"/>
</dbReference>